<feature type="region of interest" description="Disordered" evidence="1">
    <location>
        <begin position="41"/>
        <end position="69"/>
    </location>
</feature>
<comment type="caution">
    <text evidence="2">The sequence shown here is derived from an EMBL/GenBank/DDBJ whole genome shotgun (WGS) entry which is preliminary data.</text>
</comment>
<proteinExistence type="predicted"/>
<gene>
    <name evidence="2" type="ORF">TR69_WS6001001302</name>
</gene>
<sequence>MKERLSSLSSFQKTVAALVLLIVAAVSVNLGQVRKINQSDEIQQQEQGVEVPDELPAEGQTSDDQQDAPAAVMGATDRTAVVFYDKNSDGVKDDAEEGCNTCVAKVLVTAQKSGSFPSLAGLSTAGIGSQGTVSEEELLRANTVWAFYPDRKIYIRPQLVSVGDGAGDITIAAQDVSISVSAENASLVSTEESGSSTVFAFSQLIPSMQSAAAENRPVFAQVIPDPSQPDLYYVGSGTLKKDPERAGSPDGYTLTVNFDTSETLSELSPEQVHFFLL</sequence>
<name>A0A136LWH4_9BACT</name>
<dbReference type="EMBL" id="JYNZ01000005">
    <property type="protein sequence ID" value="KXK26010.1"/>
    <property type="molecule type" value="Genomic_DNA"/>
</dbReference>
<evidence type="ECO:0000256" key="1">
    <source>
        <dbReference type="SAM" id="MobiDB-lite"/>
    </source>
</evidence>
<reference evidence="2 3" key="1">
    <citation type="submission" date="2015-02" db="EMBL/GenBank/DDBJ databases">
        <title>Improved understanding of the partial-nitritation anammox process through 23 genomes representing the majority of the microbial community.</title>
        <authorList>
            <person name="Speth D.R."/>
            <person name="In T Zandt M."/>
            <person name="Guerrero Cruz S."/>
            <person name="Jetten M.S."/>
            <person name="Dutilh B.E."/>
        </authorList>
    </citation>
    <scope>NUCLEOTIDE SEQUENCE [LARGE SCALE GENOMIC DNA]</scope>
    <source>
        <strain evidence="2">OLB20</strain>
    </source>
</reference>
<organism evidence="2 3">
    <name type="scientific">candidate division WS6 bacterium OLB20</name>
    <dbReference type="NCBI Taxonomy" id="1617426"/>
    <lineage>
        <taxon>Bacteria</taxon>
        <taxon>Candidatus Dojkabacteria</taxon>
    </lineage>
</organism>
<protein>
    <submittedName>
        <fullName evidence="2">Uncharacterized protein</fullName>
    </submittedName>
</protein>
<evidence type="ECO:0000313" key="3">
    <source>
        <dbReference type="Proteomes" id="UP000070457"/>
    </source>
</evidence>
<dbReference type="Proteomes" id="UP000070457">
    <property type="component" value="Unassembled WGS sequence"/>
</dbReference>
<accession>A0A136LWH4</accession>
<dbReference type="AlphaFoldDB" id="A0A136LWH4"/>
<dbReference type="STRING" id="1617426.TR69_WS6001001302"/>
<evidence type="ECO:0000313" key="2">
    <source>
        <dbReference type="EMBL" id="KXK26010.1"/>
    </source>
</evidence>